<dbReference type="Gene3D" id="3.40.50.2000">
    <property type="entry name" value="Glycogen Phosphorylase B"/>
    <property type="match status" value="2"/>
</dbReference>
<dbReference type="InterPro" id="IPR036412">
    <property type="entry name" value="HAD-like_sf"/>
</dbReference>
<dbReference type="STRING" id="91626.A0A0C9MUG1"/>
<comment type="similarity">
    <text evidence="1">In the N-terminal section; belongs to the glycosyltransferase 20 family.</text>
</comment>
<dbReference type="OrthoDB" id="755951at2759"/>
<proteinExistence type="inferred from homology"/>
<dbReference type="FunFam" id="3.40.50.2000:FF:000036">
    <property type="entry name" value="Alpha,alpha-trehalose-phosphate synthase subunit Tps2"/>
    <property type="match status" value="1"/>
</dbReference>
<dbReference type="Gene3D" id="3.40.50.1000">
    <property type="entry name" value="HAD superfamily/HAD-like"/>
    <property type="match status" value="1"/>
</dbReference>
<name>A0A0C9MUG1_9FUNG</name>
<dbReference type="GO" id="GO:0005946">
    <property type="term" value="C:alpha,alpha-trehalose-phosphate synthase complex (UDP-forming)"/>
    <property type="evidence" value="ECO:0007669"/>
    <property type="project" value="TreeGrafter"/>
</dbReference>
<gene>
    <name evidence="3" type="ORF">MAM1_0100d05197</name>
</gene>
<accession>A0A0C9MUG1</accession>
<dbReference type="Pfam" id="PF00982">
    <property type="entry name" value="Glyco_transf_20"/>
    <property type="match status" value="1"/>
</dbReference>
<dbReference type="CDD" id="cd03788">
    <property type="entry name" value="GT20_TPS"/>
    <property type="match status" value="1"/>
</dbReference>
<dbReference type="GO" id="GO:0004805">
    <property type="term" value="F:trehalose-phosphatase activity"/>
    <property type="evidence" value="ECO:0007669"/>
    <property type="project" value="TreeGrafter"/>
</dbReference>
<organism evidence="3">
    <name type="scientific">Mucor ambiguus</name>
    <dbReference type="NCBI Taxonomy" id="91626"/>
    <lineage>
        <taxon>Eukaryota</taxon>
        <taxon>Fungi</taxon>
        <taxon>Fungi incertae sedis</taxon>
        <taxon>Mucoromycota</taxon>
        <taxon>Mucoromycotina</taxon>
        <taxon>Mucoromycetes</taxon>
        <taxon>Mucorales</taxon>
        <taxon>Mucorineae</taxon>
        <taxon>Mucoraceae</taxon>
        <taxon>Mucor</taxon>
    </lineage>
</organism>
<evidence type="ECO:0000256" key="2">
    <source>
        <dbReference type="ARBA" id="ARBA00006330"/>
    </source>
</evidence>
<dbReference type="GO" id="GO:0005992">
    <property type="term" value="P:trehalose biosynthetic process"/>
    <property type="evidence" value="ECO:0007669"/>
    <property type="project" value="InterPro"/>
</dbReference>
<protein>
    <submittedName>
        <fullName evidence="3">Trehalose 6-phosphate phosphatase</fullName>
    </submittedName>
</protein>
<dbReference type="CDD" id="cd01627">
    <property type="entry name" value="HAD_TPP"/>
    <property type="match status" value="1"/>
</dbReference>
<dbReference type="NCBIfam" id="TIGR01484">
    <property type="entry name" value="HAD-SF-IIB"/>
    <property type="match status" value="1"/>
</dbReference>
<dbReference type="InterPro" id="IPR023214">
    <property type="entry name" value="HAD_sf"/>
</dbReference>
<dbReference type="AlphaFoldDB" id="A0A0C9MUG1"/>
<evidence type="ECO:0000313" key="4">
    <source>
        <dbReference type="Proteomes" id="UP000053815"/>
    </source>
</evidence>
<sequence>MSIDTSKLSELFRYNENDTKLKGKVINVVNQIPYNCFMQNQEHEADLMERLNLNNAQASFSELLDTTPISHLERRRRSTVVALGQTNIWQLSTRRGHSAMYAALDSLKKDYRTLYIGGTGTILSHHNKSHAIDPSSISDSDRESLKHLLRSKHDMAPIFIDDKLSSGHYEGYSKQVLWPLMHYLMWSDSVDEASFWDDYMRVNQIFANEAIANYQEGDIIWVHDYHLMLVPQMIRQALPNAPIGLFVHTPFPSSEIFRCLPHRKEVLLGILGANVVAFQTYNYARHFASNCTRILGYEYTPSGILANGLLIQIEIYPIGIDVERTRYHCHRPGVAPKAKAIRERYADKKIIIGRDKLDPVKGVLQKLEAFETFLTDFPAWRDKVVLIQVTSPGVLGATELENKASEIVARINAKFGSLEFTPANLFNQHIDRDEYYALLEVADIGLVTPIIDGMNTASFEYVVAQEQHHSPLILSEFTGTANSMGTAVIVNPWDCKEVARAIEECLSMSEEEKTLKYKQLSQFVTSHTAAFWARSLVKGLLNSPKNNWGTTAPLDVSRVQAEYTDRKKRALFFDYDGTLVPICQNPEDAKPSQQVVNTLTKLCKDPKNVVWIVSGRSQDYLENWLGHIPNLGLSSEHGCFIRDPNSKTWVSLIENLDMSWKDDVKEVFEYYTERTPGSFIEEKECSLTWHYRKADPKFGAFQARELQNHLEQNVVGKLPVECLIGKMNVEVRPSLVNKGVIIKRAITQNPDTEFIFCTGDDHTDEDMFRILERMELGGAEMVLFTVIVGNVDRKTLANWKVDSCHNLLDALQVLTNE</sequence>
<dbReference type="PANTHER" id="PTHR10788:SF123">
    <property type="entry name" value="TREHALOSE-PHOSPHATASE"/>
    <property type="match status" value="1"/>
</dbReference>
<dbReference type="PANTHER" id="PTHR10788">
    <property type="entry name" value="TREHALOSE-6-PHOSPHATE SYNTHASE"/>
    <property type="match status" value="1"/>
</dbReference>
<dbReference type="NCBIfam" id="NF011071">
    <property type="entry name" value="PRK14501.1"/>
    <property type="match status" value="1"/>
</dbReference>
<evidence type="ECO:0000256" key="1">
    <source>
        <dbReference type="ARBA" id="ARBA00005409"/>
    </source>
</evidence>
<dbReference type="InterPro" id="IPR003337">
    <property type="entry name" value="Trehalose_PPase"/>
</dbReference>
<dbReference type="Proteomes" id="UP000053815">
    <property type="component" value="Unassembled WGS sequence"/>
</dbReference>
<comment type="similarity">
    <text evidence="2">In the C-terminal section; belongs to the trehalose phosphatase family.</text>
</comment>
<keyword evidence="4" id="KW-1185">Reference proteome</keyword>
<dbReference type="InterPro" id="IPR001830">
    <property type="entry name" value="Glyco_trans_20"/>
</dbReference>
<reference evidence="3" key="1">
    <citation type="submission" date="2014-09" db="EMBL/GenBank/DDBJ databases">
        <title>Draft genome sequence of an oleaginous Mucoromycotina fungus Mucor ambiguus NBRC6742.</title>
        <authorList>
            <person name="Takeda I."/>
            <person name="Yamane N."/>
            <person name="Morita T."/>
            <person name="Tamano K."/>
            <person name="Machida M."/>
            <person name="Baker S."/>
            <person name="Koike H."/>
        </authorList>
    </citation>
    <scope>NUCLEOTIDE SEQUENCE</scope>
    <source>
        <strain evidence="3">NBRC 6742</strain>
    </source>
</reference>
<dbReference type="GO" id="GO:0005829">
    <property type="term" value="C:cytosol"/>
    <property type="evidence" value="ECO:0007669"/>
    <property type="project" value="TreeGrafter"/>
</dbReference>
<dbReference type="EMBL" id="DF836389">
    <property type="protein sequence ID" value="GAN05723.1"/>
    <property type="molecule type" value="Genomic_DNA"/>
</dbReference>
<dbReference type="SUPFAM" id="SSF53756">
    <property type="entry name" value="UDP-Glycosyltransferase/glycogen phosphorylase"/>
    <property type="match status" value="1"/>
</dbReference>
<dbReference type="InterPro" id="IPR006379">
    <property type="entry name" value="HAD-SF_hydro_IIB"/>
</dbReference>
<dbReference type="GO" id="GO:0003825">
    <property type="term" value="F:alpha,alpha-trehalose-phosphate synthase (UDP-forming) activity"/>
    <property type="evidence" value="ECO:0007669"/>
    <property type="project" value="TreeGrafter"/>
</dbReference>
<dbReference type="FunFam" id="3.30.70.1020:FF:000002">
    <property type="entry name" value="Trehalose-6-phosphate synthase 2"/>
    <property type="match status" value="1"/>
</dbReference>
<dbReference type="Pfam" id="PF02358">
    <property type="entry name" value="Trehalose_PPase"/>
    <property type="match status" value="1"/>
</dbReference>
<dbReference type="NCBIfam" id="TIGR00685">
    <property type="entry name" value="T6PP"/>
    <property type="match status" value="1"/>
</dbReference>
<evidence type="ECO:0000313" key="3">
    <source>
        <dbReference type="EMBL" id="GAN05723.1"/>
    </source>
</evidence>
<dbReference type="SUPFAM" id="SSF56784">
    <property type="entry name" value="HAD-like"/>
    <property type="match status" value="1"/>
</dbReference>
<dbReference type="Gene3D" id="3.30.70.1020">
    <property type="entry name" value="Trehalose-6-phosphate phosphatase related protein, domain 2"/>
    <property type="match status" value="1"/>
</dbReference>